<organism evidence="1 2">
    <name type="scientific">Dyella flagellata</name>
    <dbReference type="NCBI Taxonomy" id="1867833"/>
    <lineage>
        <taxon>Bacteria</taxon>
        <taxon>Pseudomonadati</taxon>
        <taxon>Pseudomonadota</taxon>
        <taxon>Gammaproteobacteria</taxon>
        <taxon>Lysobacterales</taxon>
        <taxon>Rhodanobacteraceae</taxon>
        <taxon>Dyella</taxon>
    </lineage>
</organism>
<accession>A0ABQ5XH17</accession>
<dbReference type="SUPFAM" id="SSF69279">
    <property type="entry name" value="Phage tail proteins"/>
    <property type="match status" value="1"/>
</dbReference>
<evidence type="ECO:0000313" key="1">
    <source>
        <dbReference type="EMBL" id="GLQ89916.1"/>
    </source>
</evidence>
<evidence type="ECO:0008006" key="3">
    <source>
        <dbReference type="Google" id="ProtNLM"/>
    </source>
</evidence>
<gene>
    <name evidence="1" type="ORF">GCM10007898_34910</name>
</gene>
<dbReference type="EMBL" id="BSOA01000044">
    <property type="protein sequence ID" value="GLQ89916.1"/>
    <property type="molecule type" value="Genomic_DNA"/>
</dbReference>
<protein>
    <recommendedName>
        <fullName evidence="3">Phage protein D</fullName>
    </recommendedName>
</protein>
<proteinExistence type="predicted"/>
<keyword evidence="2" id="KW-1185">Reference proteome</keyword>
<dbReference type="Proteomes" id="UP001156627">
    <property type="component" value="Unassembled WGS sequence"/>
</dbReference>
<dbReference type="RefSeq" id="WP_284333352.1">
    <property type="nucleotide sequence ID" value="NZ_BSOA01000044.1"/>
</dbReference>
<sequence>MASTLTSLYDESQLQHGFYVPQFQVKIQGVGLPRDVLRDVIQITYHDNIKEIDGFEITVNNWDPSTRQFKYVGAETSSTQRGLFDLTDKTVEVWMGYATDMRLMMKGTFTTLEPNFNAGTPTLTVRGLNALHQLRRKQYSTTWNNKRDSDIATDIATRTDGSAAGGAKRFPMPLVINSQARDKEAILPYVAQNNQYDIDFLMGRALKLGYVFYLAEGDPSASDPQQQQQHVYFGPSDGMGPGMRDVTFRLRWGASLTEFKPTLTTARQIRSVTVNGWDPARKKAISVKASIDDKDMKVNADLHPLIDAADAHDEVVVNKPVQSEDDAKRMAQGILKDRLKEIVKASGSCVGLPDLRAGRQVVIEGLGARFDGPYFILDTSHSISDGGYVTHFNARRESTGSLEGLQ</sequence>
<reference evidence="2" key="1">
    <citation type="journal article" date="2019" name="Int. J. Syst. Evol. Microbiol.">
        <title>The Global Catalogue of Microorganisms (GCM) 10K type strain sequencing project: providing services to taxonomists for standard genome sequencing and annotation.</title>
        <authorList>
            <consortium name="The Broad Institute Genomics Platform"/>
            <consortium name="The Broad Institute Genome Sequencing Center for Infectious Disease"/>
            <person name="Wu L."/>
            <person name="Ma J."/>
        </authorList>
    </citation>
    <scope>NUCLEOTIDE SEQUENCE [LARGE SCALE GENOMIC DNA]</scope>
    <source>
        <strain evidence="2">NBRC 111981</strain>
    </source>
</reference>
<evidence type="ECO:0000313" key="2">
    <source>
        <dbReference type="Proteomes" id="UP001156627"/>
    </source>
</evidence>
<name>A0ABQ5XH17_9GAMM</name>
<comment type="caution">
    <text evidence="1">The sequence shown here is derived from an EMBL/GenBank/DDBJ whole genome shotgun (WGS) entry which is preliminary data.</text>
</comment>